<evidence type="ECO:0000313" key="2">
    <source>
        <dbReference type="Proteomes" id="UP001501295"/>
    </source>
</evidence>
<name>A0ABP8W305_9MICO</name>
<organism evidence="1 2">
    <name type="scientific">Frondihabitans cladoniiphilus</name>
    <dbReference type="NCBI Taxonomy" id="715785"/>
    <lineage>
        <taxon>Bacteria</taxon>
        <taxon>Bacillati</taxon>
        <taxon>Actinomycetota</taxon>
        <taxon>Actinomycetes</taxon>
        <taxon>Micrococcales</taxon>
        <taxon>Microbacteriaceae</taxon>
        <taxon>Frondihabitans</taxon>
    </lineage>
</organism>
<accession>A0ABP8W305</accession>
<comment type="caution">
    <text evidence="1">The sequence shown here is derived from an EMBL/GenBank/DDBJ whole genome shotgun (WGS) entry which is preliminary data.</text>
</comment>
<dbReference type="RefSeq" id="WP_345376270.1">
    <property type="nucleotide sequence ID" value="NZ_BAABLM010000005.1"/>
</dbReference>
<dbReference type="SUPFAM" id="SSF63411">
    <property type="entry name" value="LuxS/MPP-like metallohydrolase"/>
    <property type="match status" value="1"/>
</dbReference>
<dbReference type="EMBL" id="BAABLM010000005">
    <property type="protein sequence ID" value="GAA4679273.1"/>
    <property type="molecule type" value="Genomic_DNA"/>
</dbReference>
<proteinExistence type="predicted"/>
<evidence type="ECO:0000313" key="1">
    <source>
        <dbReference type="EMBL" id="GAA4679273.1"/>
    </source>
</evidence>
<sequence>MQIVTSTTPNGILVRSASVPGRCFGALTFGVGTRDEPVALAGITHLVLHLIEAEMGSDAAFRAQIDENTLDFTTSGTAAQVTAALRRVAAIIGGLGGVGKSEIARQKHLMHVEEPGSYSSPGFDSATYRFGLDDLGVPAFGFPTLESLTKKDVLAWAGSWLTAENAAVAITKPVGATFDLDLPSGPVPIRRAPISTGETPALVPCNLAGARLSLVVDAASAEQLGEAIRAALKRRLSDEAGLVYSVDLATIPMDVSSTEIVFAIAPLEVDLPEAVRAAVLGLRDFAQDGVSDEALATAADVVRLGLGSDPASIRDWLIEANEASLRGFVSPTRDEAVAAAAAFTPAFVAAALTAALPSLVVEFDDRADLGKVAKKLEIQVVALEALESFTPKAWKKATKDARIWEARKKTFPEGLTAVITAGGLFYDPAGQGDPQRLLFGDLVLVGERPTGQLRLVTVNGGELIVDPADWKQGKQFVKALRKAVPAELVREFPAV</sequence>
<dbReference type="Proteomes" id="UP001501295">
    <property type="component" value="Unassembled WGS sequence"/>
</dbReference>
<protein>
    <recommendedName>
        <fullName evidence="3">Zn-dependent peptidase</fullName>
    </recommendedName>
</protein>
<reference evidence="2" key="1">
    <citation type="journal article" date="2019" name="Int. J. Syst. Evol. Microbiol.">
        <title>The Global Catalogue of Microorganisms (GCM) 10K type strain sequencing project: providing services to taxonomists for standard genome sequencing and annotation.</title>
        <authorList>
            <consortium name="The Broad Institute Genomics Platform"/>
            <consortium name="The Broad Institute Genome Sequencing Center for Infectious Disease"/>
            <person name="Wu L."/>
            <person name="Ma J."/>
        </authorList>
    </citation>
    <scope>NUCLEOTIDE SEQUENCE [LARGE SCALE GENOMIC DNA]</scope>
    <source>
        <strain evidence="2">JCM 18956</strain>
    </source>
</reference>
<evidence type="ECO:0008006" key="3">
    <source>
        <dbReference type="Google" id="ProtNLM"/>
    </source>
</evidence>
<keyword evidence="2" id="KW-1185">Reference proteome</keyword>
<dbReference type="Gene3D" id="3.30.830.10">
    <property type="entry name" value="Metalloenzyme, LuxS/M16 peptidase-like"/>
    <property type="match status" value="2"/>
</dbReference>
<gene>
    <name evidence="1" type="ORF">GCM10025780_25380</name>
</gene>
<dbReference type="InterPro" id="IPR011249">
    <property type="entry name" value="Metalloenz_LuxS/M16"/>
</dbReference>